<feature type="transmembrane region" description="Helical" evidence="1">
    <location>
        <begin position="68"/>
        <end position="90"/>
    </location>
</feature>
<feature type="transmembrane region" description="Helical" evidence="1">
    <location>
        <begin position="299"/>
        <end position="321"/>
    </location>
</feature>
<evidence type="ECO:0000313" key="2">
    <source>
        <dbReference type="EMBL" id="SFV73553.1"/>
    </source>
</evidence>
<dbReference type="KEGG" id="dpg:DESPIGER_1717"/>
<sequence>MTQCAAPSAAAVAARRAMKKSFQTRGILTAVSSGMVYGMYTAFMTYAMALGVWAVWYGEGSGLSEFAVLFLLSALGAGLTDGCAAIWALIMAALRGKLGDFGRSFKTRPGAMMIIAALFGGPFASTCYVVGLQMAGSIVVPISALCPAIGAILARFLFRQPLTPRMMLGILICFSASALIGFSSMGGIEARPHMMLGLLFGFLAALGWGIEGCVCGYGVSIIDSEVGITIREVTIGISNLIILVPILGWIGQTDGFAMLGKALADMDSMKWFIVAGFLCYFNFMCWYRGNAMCGAALGMACNGAYSFWGPFFCWLILGVFFGLDGWNMAPVAWVGAVLMVVGIFTIATNPLALFRRKEQ</sequence>
<dbReference type="Proteomes" id="UP000186323">
    <property type="component" value="Chromosome I"/>
</dbReference>
<dbReference type="EMBL" id="LT630450">
    <property type="protein sequence ID" value="SFV73553.1"/>
    <property type="molecule type" value="Genomic_DNA"/>
</dbReference>
<evidence type="ECO:0000256" key="1">
    <source>
        <dbReference type="SAM" id="Phobius"/>
    </source>
</evidence>
<accession>A0A1K1LFR0</accession>
<feature type="transmembrane region" description="Helical" evidence="1">
    <location>
        <begin position="333"/>
        <end position="354"/>
    </location>
</feature>
<feature type="transmembrane region" description="Helical" evidence="1">
    <location>
        <begin position="170"/>
        <end position="188"/>
    </location>
</feature>
<dbReference type="RefSeq" id="WP_072335462.1">
    <property type="nucleotide sequence ID" value="NZ_CALJDE010000030.1"/>
</dbReference>
<feature type="transmembrane region" description="Helical" evidence="1">
    <location>
        <begin position="26"/>
        <end position="56"/>
    </location>
</feature>
<keyword evidence="1" id="KW-0472">Membrane</keyword>
<feature type="transmembrane region" description="Helical" evidence="1">
    <location>
        <begin position="138"/>
        <end position="158"/>
    </location>
</feature>
<feature type="transmembrane region" description="Helical" evidence="1">
    <location>
        <begin position="271"/>
        <end position="287"/>
    </location>
</feature>
<organism evidence="2 3">
    <name type="scientific">Desulfovibrio piger</name>
    <dbReference type="NCBI Taxonomy" id="901"/>
    <lineage>
        <taxon>Bacteria</taxon>
        <taxon>Pseudomonadati</taxon>
        <taxon>Thermodesulfobacteriota</taxon>
        <taxon>Desulfovibrionia</taxon>
        <taxon>Desulfovibrionales</taxon>
        <taxon>Desulfovibrionaceae</taxon>
        <taxon>Desulfovibrio</taxon>
    </lineage>
</organism>
<keyword evidence="1" id="KW-0812">Transmembrane</keyword>
<keyword evidence="3" id="KW-1185">Reference proteome</keyword>
<protein>
    <submittedName>
        <fullName evidence="2">Choline permease LicB</fullName>
    </submittedName>
</protein>
<reference evidence="3" key="1">
    <citation type="submission" date="2016-10" db="EMBL/GenBank/DDBJ databases">
        <authorList>
            <person name="Wegmann U."/>
        </authorList>
    </citation>
    <scope>NUCLEOTIDE SEQUENCE [LARGE SCALE GENOMIC DNA]</scope>
</reference>
<gene>
    <name evidence="2" type="ORF">DESPIGER_1717</name>
</gene>
<keyword evidence="1" id="KW-1133">Transmembrane helix</keyword>
<feature type="transmembrane region" description="Helical" evidence="1">
    <location>
        <begin position="111"/>
        <end position="132"/>
    </location>
</feature>
<name>A0A1K1LFR0_9BACT</name>
<feature type="transmembrane region" description="Helical" evidence="1">
    <location>
        <begin position="194"/>
        <end position="221"/>
    </location>
</feature>
<evidence type="ECO:0000313" key="3">
    <source>
        <dbReference type="Proteomes" id="UP000186323"/>
    </source>
</evidence>
<feature type="transmembrane region" description="Helical" evidence="1">
    <location>
        <begin position="233"/>
        <end position="251"/>
    </location>
</feature>
<dbReference type="AlphaFoldDB" id="A0A1K1LFR0"/>
<proteinExistence type="predicted"/>